<feature type="chain" id="PRO_5020822801" evidence="2">
    <location>
        <begin position="25"/>
        <end position="110"/>
    </location>
</feature>
<feature type="signal peptide" evidence="2">
    <location>
        <begin position="1"/>
        <end position="24"/>
    </location>
</feature>
<dbReference type="RefSeq" id="WP_132129082.1">
    <property type="nucleotide sequence ID" value="NZ_CP042432.1"/>
</dbReference>
<reference evidence="3 4" key="1">
    <citation type="submission" date="2019-03" db="EMBL/GenBank/DDBJ databases">
        <title>Genomic Encyclopedia of Type Strains, Phase IV (KMG-IV): sequencing the most valuable type-strain genomes for metagenomic binning, comparative biology and taxonomic classification.</title>
        <authorList>
            <person name="Goeker M."/>
        </authorList>
    </citation>
    <scope>NUCLEOTIDE SEQUENCE [LARGE SCALE GENOMIC DNA]</scope>
    <source>
        <strain evidence="3 4">DSM 21100</strain>
    </source>
</reference>
<name>A0A4R3KRH7_9SPHI</name>
<feature type="region of interest" description="Disordered" evidence="1">
    <location>
        <begin position="71"/>
        <end position="110"/>
    </location>
</feature>
<proteinExistence type="predicted"/>
<protein>
    <submittedName>
        <fullName evidence="3">Uncharacterized protein</fullName>
    </submittedName>
</protein>
<dbReference type="AlphaFoldDB" id="A0A4R3KRH7"/>
<gene>
    <name evidence="3" type="ORF">EDD80_10598</name>
</gene>
<evidence type="ECO:0000313" key="3">
    <source>
        <dbReference type="EMBL" id="TCS87284.1"/>
    </source>
</evidence>
<comment type="caution">
    <text evidence="3">The sequence shown here is derived from an EMBL/GenBank/DDBJ whole genome shotgun (WGS) entry which is preliminary data.</text>
</comment>
<evidence type="ECO:0000256" key="2">
    <source>
        <dbReference type="SAM" id="SignalP"/>
    </source>
</evidence>
<dbReference type="Proteomes" id="UP000295807">
    <property type="component" value="Unassembled WGS sequence"/>
</dbReference>
<keyword evidence="4" id="KW-1185">Reference proteome</keyword>
<evidence type="ECO:0000256" key="1">
    <source>
        <dbReference type="SAM" id="MobiDB-lite"/>
    </source>
</evidence>
<accession>A0A4R3KRH7</accession>
<organism evidence="3 4">
    <name type="scientific">Anseongella ginsenosidimutans</name>
    <dbReference type="NCBI Taxonomy" id="496056"/>
    <lineage>
        <taxon>Bacteria</taxon>
        <taxon>Pseudomonadati</taxon>
        <taxon>Bacteroidota</taxon>
        <taxon>Sphingobacteriia</taxon>
        <taxon>Sphingobacteriales</taxon>
        <taxon>Sphingobacteriaceae</taxon>
        <taxon>Anseongella</taxon>
    </lineage>
</organism>
<dbReference type="EMBL" id="SMAD01000005">
    <property type="protein sequence ID" value="TCS87284.1"/>
    <property type="molecule type" value="Genomic_DNA"/>
</dbReference>
<evidence type="ECO:0000313" key="4">
    <source>
        <dbReference type="Proteomes" id="UP000295807"/>
    </source>
</evidence>
<keyword evidence="2" id="KW-0732">Signal</keyword>
<sequence>MKKINFTLPMLAVLFGLVALVGTAATDRIQTQNQTDVFWTFTGTDPTDPGDYSQEGIPSDCQDHDLALCGISAPDDGGQPDLSELEADLDPDQSQIDYTNGKIYAGPRTQ</sequence>